<dbReference type="Pfam" id="PF06144">
    <property type="entry name" value="DNA_pol3_delta"/>
    <property type="match status" value="1"/>
</dbReference>
<feature type="domain" description="DNA polymerase III delta N-terminal" evidence="9">
    <location>
        <begin position="20"/>
        <end position="135"/>
    </location>
</feature>
<dbReference type="Proteomes" id="UP000502260">
    <property type="component" value="Chromosome"/>
</dbReference>
<evidence type="ECO:0000256" key="7">
    <source>
        <dbReference type="ARBA" id="ARBA00034754"/>
    </source>
</evidence>
<dbReference type="RefSeq" id="WP_173058591.1">
    <property type="nucleotide sequence ID" value="NZ_AP022853.1"/>
</dbReference>
<evidence type="ECO:0000256" key="5">
    <source>
        <dbReference type="ARBA" id="ARBA00022705"/>
    </source>
</evidence>
<dbReference type="PANTHER" id="PTHR34388:SF1">
    <property type="entry name" value="DNA POLYMERASE III SUBUNIT DELTA"/>
    <property type="match status" value="1"/>
</dbReference>
<dbReference type="InterPro" id="IPR027417">
    <property type="entry name" value="P-loop_NTPase"/>
</dbReference>
<evidence type="ECO:0000256" key="2">
    <source>
        <dbReference type="ARBA" id="ARBA00017703"/>
    </source>
</evidence>
<dbReference type="Gene3D" id="1.10.8.60">
    <property type="match status" value="1"/>
</dbReference>
<dbReference type="GO" id="GO:0003677">
    <property type="term" value="F:DNA binding"/>
    <property type="evidence" value="ECO:0007669"/>
    <property type="project" value="InterPro"/>
</dbReference>
<accession>A0A6F8V7P3</accession>
<sequence>MRLKPEQLDQHLAKGLQPLYLVFGDEPLLAQEAADAIRVRARQEGCAEREVFTVERGFNWQNLLTSGNSMSLFASRRLVEIRIPSGKPGNDGSQALQEYCARLPADTVTLLVCPKLDKAAQAGKWFKAMEQAGVAVGVFPVERAQLPAWIGARLARQNQRAEPATLQLLADQVEGNLLAAFQEVQKLALLFPSGMLSFEQVKESVADVARFDVFKLGDALLAGDVARVSRVLDVLRGEGEDPVLILWALTREIRTLAKLRGGMRRGGSLPQLMRDAWIWEARQRLVEQAVKRTSEARLLQGLKRAAGIDRMIKGLAKGDVWDELLQLGLTTAKV</sequence>
<dbReference type="Gene3D" id="3.40.50.300">
    <property type="entry name" value="P-loop containing nucleotide triphosphate hydrolases"/>
    <property type="match status" value="1"/>
</dbReference>
<dbReference type="GO" id="GO:0003887">
    <property type="term" value="F:DNA-directed DNA polymerase activity"/>
    <property type="evidence" value="ECO:0007669"/>
    <property type="project" value="UniProtKB-KW"/>
</dbReference>
<evidence type="ECO:0000256" key="6">
    <source>
        <dbReference type="ARBA" id="ARBA00022932"/>
    </source>
</evidence>
<gene>
    <name evidence="11" type="primary">holA</name>
    <name evidence="11" type="ORF">SKTS_00270</name>
</gene>
<evidence type="ECO:0000256" key="4">
    <source>
        <dbReference type="ARBA" id="ARBA00022695"/>
    </source>
</evidence>
<name>A0A6F8V7P3_9PROT</name>
<comment type="similarity">
    <text evidence="7">Belongs to the DNA polymerase HolA subunit family.</text>
</comment>
<protein>
    <recommendedName>
        <fullName evidence="2">DNA polymerase III subunit delta</fullName>
        <ecNumber evidence="1">2.7.7.7</ecNumber>
    </recommendedName>
</protein>
<dbReference type="Gene3D" id="1.20.272.10">
    <property type="match status" value="1"/>
</dbReference>
<feature type="domain" description="DNA polymerase III subunit delta C-terminal" evidence="10">
    <location>
        <begin position="214"/>
        <end position="329"/>
    </location>
</feature>
<dbReference type="InterPro" id="IPR008921">
    <property type="entry name" value="DNA_pol3_clamp-load_cplx_C"/>
</dbReference>
<dbReference type="AlphaFoldDB" id="A0A6F8V7P3"/>
<evidence type="ECO:0000256" key="8">
    <source>
        <dbReference type="ARBA" id="ARBA00049244"/>
    </source>
</evidence>
<dbReference type="PANTHER" id="PTHR34388">
    <property type="entry name" value="DNA POLYMERASE III SUBUNIT DELTA"/>
    <property type="match status" value="1"/>
</dbReference>
<dbReference type="InterPro" id="IPR032780">
    <property type="entry name" value="DNA_pol3_delt_C"/>
</dbReference>
<keyword evidence="4" id="KW-0548">Nucleotidyltransferase</keyword>
<dbReference type="EC" id="2.7.7.7" evidence="1"/>
<evidence type="ECO:0000313" key="12">
    <source>
        <dbReference type="Proteomes" id="UP000502260"/>
    </source>
</evidence>
<evidence type="ECO:0000256" key="3">
    <source>
        <dbReference type="ARBA" id="ARBA00022679"/>
    </source>
</evidence>
<evidence type="ECO:0000259" key="10">
    <source>
        <dbReference type="Pfam" id="PF14840"/>
    </source>
</evidence>
<evidence type="ECO:0000256" key="1">
    <source>
        <dbReference type="ARBA" id="ARBA00012417"/>
    </source>
</evidence>
<dbReference type="Pfam" id="PF14840">
    <property type="entry name" value="DNA_pol3_delt_C"/>
    <property type="match status" value="1"/>
</dbReference>
<dbReference type="SUPFAM" id="SSF52540">
    <property type="entry name" value="P-loop containing nucleoside triphosphate hydrolases"/>
    <property type="match status" value="1"/>
</dbReference>
<reference evidence="12" key="1">
    <citation type="submission" date="2020-03" db="EMBL/GenBank/DDBJ databases">
        <title>Complete genome sequence of sulfur-oxidizing bacterium skT11.</title>
        <authorList>
            <person name="Kanda M."/>
            <person name="Kojima H."/>
            <person name="Fukui M."/>
        </authorList>
    </citation>
    <scope>NUCLEOTIDE SEQUENCE [LARGE SCALE GENOMIC DNA]</scope>
    <source>
        <strain evidence="12">skT11</strain>
    </source>
</reference>
<dbReference type="InterPro" id="IPR010372">
    <property type="entry name" value="DNA_pol3_delta_N"/>
</dbReference>
<dbReference type="GO" id="GO:0009360">
    <property type="term" value="C:DNA polymerase III complex"/>
    <property type="evidence" value="ECO:0007669"/>
    <property type="project" value="InterPro"/>
</dbReference>
<comment type="catalytic activity">
    <reaction evidence="8">
        <text>DNA(n) + a 2'-deoxyribonucleoside 5'-triphosphate = DNA(n+1) + diphosphate</text>
        <dbReference type="Rhea" id="RHEA:22508"/>
        <dbReference type="Rhea" id="RHEA-COMP:17339"/>
        <dbReference type="Rhea" id="RHEA-COMP:17340"/>
        <dbReference type="ChEBI" id="CHEBI:33019"/>
        <dbReference type="ChEBI" id="CHEBI:61560"/>
        <dbReference type="ChEBI" id="CHEBI:173112"/>
        <dbReference type="EC" id="2.7.7.7"/>
    </reaction>
</comment>
<proteinExistence type="inferred from homology"/>
<dbReference type="CDD" id="cd18138">
    <property type="entry name" value="HLD_clamp_pol_III_delta"/>
    <property type="match status" value="1"/>
</dbReference>
<dbReference type="NCBIfam" id="TIGR01128">
    <property type="entry name" value="holA"/>
    <property type="match status" value="1"/>
</dbReference>
<dbReference type="SUPFAM" id="SSF48019">
    <property type="entry name" value="post-AAA+ oligomerization domain-like"/>
    <property type="match status" value="1"/>
</dbReference>
<keyword evidence="6" id="KW-0239">DNA-directed DNA polymerase</keyword>
<organism evidence="11 12">
    <name type="scientific">Sulfurimicrobium lacus</name>
    <dbReference type="NCBI Taxonomy" id="2715678"/>
    <lineage>
        <taxon>Bacteria</taxon>
        <taxon>Pseudomonadati</taxon>
        <taxon>Pseudomonadota</taxon>
        <taxon>Betaproteobacteria</taxon>
        <taxon>Nitrosomonadales</taxon>
        <taxon>Sulfuricellaceae</taxon>
        <taxon>Sulfurimicrobium</taxon>
    </lineage>
</organism>
<evidence type="ECO:0000259" key="9">
    <source>
        <dbReference type="Pfam" id="PF06144"/>
    </source>
</evidence>
<dbReference type="InterPro" id="IPR005790">
    <property type="entry name" value="DNA_polIII_delta"/>
</dbReference>
<evidence type="ECO:0000313" key="11">
    <source>
        <dbReference type="EMBL" id="BCB25141.1"/>
    </source>
</evidence>
<keyword evidence="3" id="KW-0808">Transferase</keyword>
<dbReference type="KEGG" id="slac:SKTS_00270"/>
<dbReference type="EMBL" id="AP022853">
    <property type="protein sequence ID" value="BCB25141.1"/>
    <property type="molecule type" value="Genomic_DNA"/>
</dbReference>
<dbReference type="GO" id="GO:0006261">
    <property type="term" value="P:DNA-templated DNA replication"/>
    <property type="evidence" value="ECO:0007669"/>
    <property type="project" value="TreeGrafter"/>
</dbReference>
<keyword evidence="5" id="KW-0235">DNA replication</keyword>
<keyword evidence="12" id="KW-1185">Reference proteome</keyword>